<dbReference type="InterPro" id="IPR000788">
    <property type="entry name" value="RNR_lg_C"/>
</dbReference>
<dbReference type="InterPro" id="IPR013344">
    <property type="entry name" value="RNR_NrdJ/NrdZ"/>
</dbReference>
<dbReference type="GO" id="GO:0009263">
    <property type="term" value="P:deoxyribonucleotide biosynthetic process"/>
    <property type="evidence" value="ECO:0007669"/>
    <property type="project" value="UniProtKB-KW"/>
</dbReference>
<dbReference type="InterPro" id="IPR008926">
    <property type="entry name" value="RNR_R1-su_N"/>
</dbReference>
<dbReference type="GO" id="GO:0004748">
    <property type="term" value="F:ribonucleoside-diphosphate reductase activity, thioredoxin disulfide as acceptor"/>
    <property type="evidence" value="ECO:0007669"/>
    <property type="project" value="UniProtKB-EC"/>
</dbReference>
<evidence type="ECO:0000256" key="2">
    <source>
        <dbReference type="ARBA" id="ARBA00007405"/>
    </source>
</evidence>
<evidence type="ECO:0000256" key="4">
    <source>
        <dbReference type="ARBA" id="ARBA00022634"/>
    </source>
</evidence>
<accession>A0A9D1FJ69</accession>
<feature type="domain" description="Ribonucleotide reductase large subunit" evidence="12">
    <location>
        <begin position="439"/>
        <end position="461"/>
    </location>
</feature>
<keyword evidence="7" id="KW-0215">Deoxyribonucleotide synthesis</keyword>
<dbReference type="PANTHER" id="PTHR43371:SF1">
    <property type="entry name" value="RIBONUCLEOSIDE-DIPHOSPHATE REDUCTASE"/>
    <property type="match status" value="1"/>
</dbReference>
<protein>
    <recommendedName>
        <fullName evidence="11">Vitamin B12-dependent ribonucleotide reductase</fullName>
        <ecNumber evidence="11">1.17.4.1</ecNumber>
    </recommendedName>
</protein>
<keyword evidence="3 11" id="KW-0846">Cobalamin</keyword>
<dbReference type="SUPFAM" id="SSF51998">
    <property type="entry name" value="PFL-like glycyl radical enzymes"/>
    <property type="match status" value="1"/>
</dbReference>
<dbReference type="InterPro" id="IPR050862">
    <property type="entry name" value="RdRp_reductase_class-2"/>
</dbReference>
<evidence type="ECO:0000256" key="8">
    <source>
        <dbReference type="ARBA" id="ARBA00023157"/>
    </source>
</evidence>
<evidence type="ECO:0000256" key="11">
    <source>
        <dbReference type="RuleBase" id="RU364064"/>
    </source>
</evidence>
<dbReference type="Proteomes" id="UP000886865">
    <property type="component" value="Unassembled WGS sequence"/>
</dbReference>
<name>A0A9D1FJ69_9BACT</name>
<evidence type="ECO:0000256" key="9">
    <source>
        <dbReference type="ARBA" id="ARBA00023285"/>
    </source>
</evidence>
<dbReference type="EMBL" id="DVJQ01000048">
    <property type="protein sequence ID" value="HIS74493.1"/>
    <property type="molecule type" value="Genomic_DNA"/>
</dbReference>
<dbReference type="GO" id="GO:0071897">
    <property type="term" value="P:DNA biosynthetic process"/>
    <property type="evidence" value="ECO:0007669"/>
    <property type="project" value="UniProtKB-KW"/>
</dbReference>
<dbReference type="GO" id="GO:0031419">
    <property type="term" value="F:cobalamin binding"/>
    <property type="evidence" value="ECO:0007669"/>
    <property type="project" value="UniProtKB-KW"/>
</dbReference>
<comment type="cofactor">
    <cofactor evidence="1 11">
        <name>adenosylcob(III)alamin</name>
        <dbReference type="ChEBI" id="CHEBI:18408"/>
    </cofactor>
</comment>
<dbReference type="GO" id="GO:0005524">
    <property type="term" value="F:ATP binding"/>
    <property type="evidence" value="ECO:0007669"/>
    <property type="project" value="InterPro"/>
</dbReference>
<evidence type="ECO:0000256" key="3">
    <source>
        <dbReference type="ARBA" id="ARBA00022628"/>
    </source>
</evidence>
<keyword evidence="6 11" id="KW-0560">Oxidoreductase</keyword>
<dbReference type="InterPro" id="IPR013346">
    <property type="entry name" value="NrdE_NrdA_C"/>
</dbReference>
<dbReference type="CDD" id="cd02888">
    <property type="entry name" value="RNR_II_dimer"/>
    <property type="match status" value="1"/>
</dbReference>
<evidence type="ECO:0000256" key="10">
    <source>
        <dbReference type="ARBA" id="ARBA00047754"/>
    </source>
</evidence>
<evidence type="ECO:0000256" key="5">
    <source>
        <dbReference type="ARBA" id="ARBA00022741"/>
    </source>
</evidence>
<reference evidence="13" key="1">
    <citation type="submission" date="2020-10" db="EMBL/GenBank/DDBJ databases">
        <authorList>
            <person name="Gilroy R."/>
        </authorList>
    </citation>
    <scope>NUCLEOTIDE SEQUENCE</scope>
    <source>
        <strain evidence="13">CHK152-2871</strain>
    </source>
</reference>
<reference evidence="13" key="2">
    <citation type="journal article" date="2021" name="PeerJ">
        <title>Extensive microbial diversity within the chicken gut microbiome revealed by metagenomics and culture.</title>
        <authorList>
            <person name="Gilroy R."/>
            <person name="Ravi A."/>
            <person name="Getino M."/>
            <person name="Pursley I."/>
            <person name="Horton D.L."/>
            <person name="Alikhan N.F."/>
            <person name="Baker D."/>
            <person name="Gharbi K."/>
            <person name="Hall N."/>
            <person name="Watson M."/>
            <person name="Adriaenssens E.M."/>
            <person name="Foster-Nyarko E."/>
            <person name="Jarju S."/>
            <person name="Secka A."/>
            <person name="Antonio M."/>
            <person name="Oren A."/>
            <person name="Chaudhuri R.R."/>
            <person name="La Ragione R."/>
            <person name="Hildebrand F."/>
            <person name="Pallen M.J."/>
        </authorList>
    </citation>
    <scope>NUCLEOTIDE SEQUENCE</scope>
    <source>
        <strain evidence="13">CHK152-2871</strain>
    </source>
</reference>
<keyword evidence="4 11" id="KW-0237">DNA synthesis</keyword>
<evidence type="ECO:0000256" key="7">
    <source>
        <dbReference type="ARBA" id="ARBA00023116"/>
    </source>
</evidence>
<evidence type="ECO:0000256" key="1">
    <source>
        <dbReference type="ARBA" id="ARBA00001922"/>
    </source>
</evidence>
<comment type="caution">
    <text evidence="13">The sequence shown here is derived from an EMBL/GenBank/DDBJ whole genome shotgun (WGS) entry which is preliminary data.</text>
</comment>
<sequence length="761" mass="82779">MNSLSESANDSELSLSKNAVKVLERRYLKRDLNGEVIETPKDLFHRVADTIASADKEFGASEEEIKKTAQEFYEMIANCYFMPNSPTLMNAGRDLGQLSACFVLPVEDSLEGIFETIKNTALIHKSGGGTGFSFSRLRPKNDVVHSTMGVSSGPVSFMEVFNAATEAVKQGGTRRGANMGILRIDHPDILEFIHCKDDLSKLNNFNISIAVTDEFMRAVEENRDFELIHPNTKQCVKKVNAREIFDIITKGAWSSGEPGIIFIDRINEDNPTPALGEIESTNPCGEVPLLPYEACNLGSINLAKMIKQNHAGGLDVDWSKLANITRKAIHFLDNVIVVNNYPLPQIAEMVSNIRKIGLGVMGLADMLMQLGIPYNSEEGCALGAKVMEFIDYHSKAQSINLSEQRGKFKGFDESVYARENYLYNKYKGKSAGVIIDEMWADLDNRIAKSGIRNATTTCIAPTGTISMIAGASGGIEPLFGLVFKRNIMDGTILLEVNPIFENYAKDHGFYSEELMEEISKTGSIAHIDGIDEQTKRIFVTAHDVSPEAHIMMQAAFQLHTDNAVSKTINFVESATVEDVAKAYMLGFKAGLKGLTVYRNNSRWSQPMVVDKVKTKEEKQAEMMASAGVPNDGGVEPTEWNTTQASAGAIGASGELDPSTTQASAGVVNDGGVELNNTQNTLNDNQSSWSSSPAAIGAPSIAPDQGVNIPSFGEHKQVETVGERVDENGVTLKTVVCPECGNSIEMAEGCFICLNCGYSGCS</sequence>
<dbReference type="Gene3D" id="3.20.70.20">
    <property type="match status" value="1"/>
</dbReference>
<keyword evidence="8" id="KW-1015">Disulfide bond</keyword>
<proteinExistence type="inferred from homology"/>
<dbReference type="InterPro" id="IPR013509">
    <property type="entry name" value="RNR_lsu_N"/>
</dbReference>
<keyword evidence="9 11" id="KW-0170">Cobalt</keyword>
<comment type="function">
    <text evidence="11">Catalyzes the reduction of ribonucleotides to deoxyribonucleotides. May function to provide a pool of deoxyribonucleotide precursors for DNA repair during oxygen limitation and/or for immediate growth after restoration of oxygen.</text>
</comment>
<dbReference type="EC" id="1.17.4.1" evidence="11"/>
<gene>
    <name evidence="13" type="ORF">IAA86_05700</name>
</gene>
<dbReference type="SUPFAM" id="SSF48168">
    <property type="entry name" value="R1 subunit of ribonucleotide reductase, N-terminal domain"/>
    <property type="match status" value="1"/>
</dbReference>
<organism evidence="13 14">
    <name type="scientific">Candidatus Galligastranaerophilus intestinavium</name>
    <dbReference type="NCBI Taxonomy" id="2840836"/>
    <lineage>
        <taxon>Bacteria</taxon>
        <taxon>Candidatus Galligastranaerophilus</taxon>
    </lineage>
</organism>
<evidence type="ECO:0000259" key="12">
    <source>
        <dbReference type="PROSITE" id="PS00089"/>
    </source>
</evidence>
<evidence type="ECO:0000313" key="13">
    <source>
        <dbReference type="EMBL" id="HIS74493.1"/>
    </source>
</evidence>
<comment type="similarity">
    <text evidence="2 11">Belongs to the ribonucleoside diphosphate reductase class-2 family.</text>
</comment>
<comment type="catalytic activity">
    <reaction evidence="10 11">
        <text>a 2'-deoxyribonucleoside 5'-diphosphate + [thioredoxin]-disulfide + H2O = a ribonucleoside 5'-diphosphate + [thioredoxin]-dithiol</text>
        <dbReference type="Rhea" id="RHEA:23252"/>
        <dbReference type="Rhea" id="RHEA-COMP:10698"/>
        <dbReference type="Rhea" id="RHEA-COMP:10700"/>
        <dbReference type="ChEBI" id="CHEBI:15377"/>
        <dbReference type="ChEBI" id="CHEBI:29950"/>
        <dbReference type="ChEBI" id="CHEBI:50058"/>
        <dbReference type="ChEBI" id="CHEBI:57930"/>
        <dbReference type="ChEBI" id="CHEBI:73316"/>
        <dbReference type="EC" id="1.17.4.1"/>
    </reaction>
</comment>
<dbReference type="NCBIfam" id="NF006417">
    <property type="entry name" value="PRK08665.1"/>
    <property type="match status" value="1"/>
</dbReference>
<dbReference type="PANTHER" id="PTHR43371">
    <property type="entry name" value="VITAMIN B12-DEPENDENT RIBONUCLEOTIDE REDUCTASE"/>
    <property type="match status" value="1"/>
</dbReference>
<dbReference type="Pfam" id="PF02867">
    <property type="entry name" value="Ribonuc_red_lgC"/>
    <property type="match status" value="1"/>
</dbReference>
<dbReference type="PROSITE" id="PS00089">
    <property type="entry name" value="RIBORED_LARGE"/>
    <property type="match status" value="1"/>
</dbReference>
<dbReference type="NCBIfam" id="TIGR02504">
    <property type="entry name" value="NrdJ_Z"/>
    <property type="match status" value="1"/>
</dbReference>
<evidence type="ECO:0000313" key="14">
    <source>
        <dbReference type="Proteomes" id="UP000886865"/>
    </source>
</evidence>
<evidence type="ECO:0000256" key="6">
    <source>
        <dbReference type="ARBA" id="ARBA00023002"/>
    </source>
</evidence>
<dbReference type="AlphaFoldDB" id="A0A9D1FJ69"/>
<keyword evidence="5 11" id="KW-0547">Nucleotide-binding</keyword>
<dbReference type="Pfam" id="PF00317">
    <property type="entry name" value="Ribonuc_red_lgN"/>
    <property type="match status" value="1"/>
</dbReference>
<dbReference type="PRINTS" id="PR01183">
    <property type="entry name" value="RIBORDTASEM1"/>
</dbReference>